<dbReference type="OrthoDB" id="58529at2759"/>
<evidence type="ECO:0000313" key="2">
    <source>
        <dbReference type="Proteomes" id="UP000186601"/>
    </source>
</evidence>
<keyword evidence="2" id="KW-1185">Reference proteome</keyword>
<reference evidence="1 2" key="1">
    <citation type="submission" date="2018-02" db="EMBL/GenBank/DDBJ databases">
        <title>Genome sequence of the basidiomycete white-rot fungus Phlebia centrifuga.</title>
        <authorList>
            <person name="Granchi Z."/>
            <person name="Peng M."/>
            <person name="de Vries R.P."/>
            <person name="Hilden K."/>
            <person name="Makela M.R."/>
            <person name="Grigoriev I."/>
            <person name="Riley R."/>
        </authorList>
    </citation>
    <scope>NUCLEOTIDE SEQUENCE [LARGE SCALE GENOMIC DNA]</scope>
    <source>
        <strain evidence="1 2">FBCC195</strain>
    </source>
</reference>
<sequence>MPPPSDHPAFQLSLLLRPFKVEQFKPEQPVPHKYIELLASGNAGRFVSVTRTVEETSVVVECLDEDTEATWRCIKIAGPMDFGSLIH</sequence>
<dbReference type="Proteomes" id="UP000186601">
    <property type="component" value="Unassembled WGS sequence"/>
</dbReference>
<dbReference type="Gene3D" id="3.30.2130.10">
    <property type="entry name" value="VC0802-like"/>
    <property type="match status" value="1"/>
</dbReference>
<dbReference type="EMBL" id="MLYV02001295">
    <property type="protein sequence ID" value="PSR71061.1"/>
    <property type="molecule type" value="Genomic_DNA"/>
</dbReference>
<protein>
    <submittedName>
        <fullName evidence="1">Uncharacterized protein</fullName>
    </submittedName>
</protein>
<comment type="caution">
    <text evidence="1">The sequence shown here is derived from an EMBL/GenBank/DDBJ whole genome shotgun (WGS) entry which is preliminary data.</text>
</comment>
<proteinExistence type="predicted"/>
<accession>A0A2R6NFG6</accession>
<gene>
    <name evidence="1" type="ORF">PHLCEN_2v13030</name>
</gene>
<organism evidence="1 2">
    <name type="scientific">Hermanssonia centrifuga</name>
    <dbReference type="NCBI Taxonomy" id="98765"/>
    <lineage>
        <taxon>Eukaryota</taxon>
        <taxon>Fungi</taxon>
        <taxon>Dikarya</taxon>
        <taxon>Basidiomycota</taxon>
        <taxon>Agaricomycotina</taxon>
        <taxon>Agaricomycetes</taxon>
        <taxon>Polyporales</taxon>
        <taxon>Meruliaceae</taxon>
        <taxon>Hermanssonia</taxon>
    </lineage>
</organism>
<name>A0A2R6NFG6_9APHY</name>
<evidence type="ECO:0000313" key="1">
    <source>
        <dbReference type="EMBL" id="PSR71061.1"/>
    </source>
</evidence>
<dbReference type="AlphaFoldDB" id="A0A2R6NFG6"/>